<evidence type="ECO:0008006" key="3">
    <source>
        <dbReference type="Google" id="ProtNLM"/>
    </source>
</evidence>
<reference evidence="2" key="1">
    <citation type="journal article" date="2010" name="Nat. Biotechnol.">
        <title>Draft genome sequence of the oilseed species Ricinus communis.</title>
        <authorList>
            <person name="Chan A.P."/>
            <person name="Crabtree J."/>
            <person name="Zhao Q."/>
            <person name="Lorenzi H."/>
            <person name="Orvis J."/>
            <person name="Puiu D."/>
            <person name="Melake-Berhan A."/>
            <person name="Jones K.M."/>
            <person name="Redman J."/>
            <person name="Chen G."/>
            <person name="Cahoon E.B."/>
            <person name="Gedil M."/>
            <person name="Stanke M."/>
            <person name="Haas B.J."/>
            <person name="Wortman J.R."/>
            <person name="Fraser-Liggett C.M."/>
            <person name="Ravel J."/>
            <person name="Rabinowicz P.D."/>
        </authorList>
    </citation>
    <scope>NUCLEOTIDE SEQUENCE [LARGE SCALE GENOMIC DNA]</scope>
    <source>
        <strain evidence="2">cv. Hale</strain>
    </source>
</reference>
<dbReference type="PANTHER" id="PTHR37767">
    <property type="entry name" value="HYDROXYPROLINE-RICH GLYCOPROTEIN FAMILY PROTEIN"/>
    <property type="match status" value="1"/>
</dbReference>
<dbReference type="eggNOG" id="ENOG502QQ6K">
    <property type="taxonomic scope" value="Eukaryota"/>
</dbReference>
<dbReference type="Proteomes" id="UP000008311">
    <property type="component" value="Unassembled WGS sequence"/>
</dbReference>
<proteinExistence type="predicted"/>
<dbReference type="AlphaFoldDB" id="B9R9M5"/>
<dbReference type="InParanoid" id="B9R9M5"/>
<dbReference type="Pfam" id="PF05097">
    <property type="entry name" value="DUF688"/>
    <property type="match status" value="2"/>
</dbReference>
<keyword evidence="2" id="KW-1185">Reference proteome</keyword>
<dbReference type="InterPro" id="IPR007789">
    <property type="entry name" value="DUF688"/>
</dbReference>
<dbReference type="EMBL" id="EQ973773">
    <property type="protein sequence ID" value="EEF51502.1"/>
    <property type="molecule type" value="Genomic_DNA"/>
</dbReference>
<dbReference type="STRING" id="3988.B9R9M5"/>
<gene>
    <name evidence="1" type="ORF">RCOM_1498790</name>
</gene>
<evidence type="ECO:0000313" key="2">
    <source>
        <dbReference type="Proteomes" id="UP000008311"/>
    </source>
</evidence>
<dbReference type="PANTHER" id="PTHR37767:SF1">
    <property type="entry name" value="HYDROXYPROLINE-RICH GLYCOPROTEIN FAMILY PROTEIN"/>
    <property type="match status" value="1"/>
</dbReference>
<accession>B9R9M5</accession>
<name>B9R9M5_RICCO</name>
<sequence length="278" mass="30515">MTENEIIEASKRKHIRQPPFVPFLWEERPGIAKKDWKPVVSSVTTLALPPPVKLIASVPFNWEEKPGKPLPCFSQPPMESPPATLNSLPSPPMYYQRCDDCEFNNENRAGHDNYGEKEEGIFDLDIESFSFETDDSLSSAPSLLANCLVSSVAVSDAVPVDHLETPSSPASDTDSSTSSYATGISSLTGASLLECLFPLYAPDSGFLETVAHSTKGSLIATEVQNCNSNRASDNIVTTKRTPTLGELIMMSRRRSCQRKAIQMGNRNLPMVNSQFMLL</sequence>
<protein>
    <recommendedName>
        <fullName evidence="3">Hydroxyproline-rich glycoprotein family protein</fullName>
    </recommendedName>
</protein>
<evidence type="ECO:0000313" key="1">
    <source>
        <dbReference type="EMBL" id="EEF51502.1"/>
    </source>
</evidence>
<organism evidence="1 2">
    <name type="scientific">Ricinus communis</name>
    <name type="common">Castor bean</name>
    <dbReference type="NCBI Taxonomy" id="3988"/>
    <lineage>
        <taxon>Eukaryota</taxon>
        <taxon>Viridiplantae</taxon>
        <taxon>Streptophyta</taxon>
        <taxon>Embryophyta</taxon>
        <taxon>Tracheophyta</taxon>
        <taxon>Spermatophyta</taxon>
        <taxon>Magnoliopsida</taxon>
        <taxon>eudicotyledons</taxon>
        <taxon>Gunneridae</taxon>
        <taxon>Pentapetalae</taxon>
        <taxon>rosids</taxon>
        <taxon>fabids</taxon>
        <taxon>Malpighiales</taxon>
        <taxon>Euphorbiaceae</taxon>
        <taxon>Acalyphoideae</taxon>
        <taxon>Acalypheae</taxon>
        <taxon>Ricinus</taxon>
    </lineage>
</organism>